<accession>A0ABD0Y336</accession>
<keyword evidence="12 15" id="KW-0503">Monooxygenase</keyword>
<evidence type="ECO:0000256" key="7">
    <source>
        <dbReference type="ARBA" id="ARBA00022723"/>
    </source>
</evidence>
<keyword evidence="8" id="KW-0256">Endoplasmic reticulum</keyword>
<evidence type="ECO:0000313" key="17">
    <source>
        <dbReference type="Proteomes" id="UP001558652"/>
    </source>
</evidence>
<comment type="caution">
    <text evidence="16">The sequence shown here is derived from an EMBL/GenBank/DDBJ whole genome shotgun (WGS) entry which is preliminary data.</text>
</comment>
<dbReference type="PANTHER" id="PTHR24292">
    <property type="entry name" value="CYTOCHROME P450"/>
    <property type="match status" value="1"/>
</dbReference>
<evidence type="ECO:0000256" key="15">
    <source>
        <dbReference type="RuleBase" id="RU000461"/>
    </source>
</evidence>
<reference evidence="16 17" key="1">
    <citation type="submission" date="2024-07" db="EMBL/GenBank/DDBJ databases">
        <title>Chromosome-level genome assembly of the water stick insect Ranatra chinensis (Heteroptera: Nepidae).</title>
        <authorList>
            <person name="Liu X."/>
        </authorList>
    </citation>
    <scope>NUCLEOTIDE SEQUENCE [LARGE SCALE GENOMIC DNA]</scope>
    <source>
        <strain evidence="16">Cailab_2021Rc</strain>
        <tissue evidence="16">Muscle</tissue>
    </source>
</reference>
<dbReference type="PRINTS" id="PR00465">
    <property type="entry name" value="EP450IV"/>
</dbReference>
<dbReference type="GO" id="GO:0004497">
    <property type="term" value="F:monooxygenase activity"/>
    <property type="evidence" value="ECO:0007669"/>
    <property type="project" value="UniProtKB-KW"/>
</dbReference>
<evidence type="ECO:0000256" key="8">
    <source>
        <dbReference type="ARBA" id="ARBA00022824"/>
    </source>
</evidence>
<evidence type="ECO:0000256" key="14">
    <source>
        <dbReference type="PIRSR" id="PIRSR602403-1"/>
    </source>
</evidence>
<dbReference type="PROSITE" id="PS00086">
    <property type="entry name" value="CYTOCHROME_P450"/>
    <property type="match status" value="1"/>
</dbReference>
<keyword evidence="9" id="KW-0492">Microsome</keyword>
<evidence type="ECO:0000256" key="10">
    <source>
        <dbReference type="ARBA" id="ARBA00023002"/>
    </source>
</evidence>
<evidence type="ECO:0000256" key="3">
    <source>
        <dbReference type="ARBA" id="ARBA00004174"/>
    </source>
</evidence>
<dbReference type="EMBL" id="JBFDAA010000015">
    <property type="protein sequence ID" value="KAL1117864.1"/>
    <property type="molecule type" value="Genomic_DNA"/>
</dbReference>
<dbReference type="PANTHER" id="PTHR24292:SF54">
    <property type="entry name" value="CYP9F3-RELATED"/>
    <property type="match status" value="1"/>
</dbReference>
<evidence type="ECO:0000256" key="1">
    <source>
        <dbReference type="ARBA" id="ARBA00001971"/>
    </source>
</evidence>
<dbReference type="Pfam" id="PF00067">
    <property type="entry name" value="p450"/>
    <property type="match status" value="1"/>
</dbReference>
<dbReference type="InterPro" id="IPR036396">
    <property type="entry name" value="Cyt_P450_sf"/>
</dbReference>
<evidence type="ECO:0008006" key="18">
    <source>
        <dbReference type="Google" id="ProtNLM"/>
    </source>
</evidence>
<protein>
    <recommendedName>
        <fullName evidence="18">Cytochrome P450</fullName>
    </recommendedName>
</protein>
<dbReference type="InterPro" id="IPR001128">
    <property type="entry name" value="Cyt_P450"/>
</dbReference>
<evidence type="ECO:0000256" key="9">
    <source>
        <dbReference type="ARBA" id="ARBA00022848"/>
    </source>
</evidence>
<keyword evidence="6 14" id="KW-0349">Heme</keyword>
<keyword evidence="11 14" id="KW-0408">Iron</keyword>
<keyword evidence="7 14" id="KW-0479">Metal-binding</keyword>
<dbReference type="InterPro" id="IPR050476">
    <property type="entry name" value="Insect_CytP450_Detox"/>
</dbReference>
<dbReference type="GO" id="GO:0046872">
    <property type="term" value="F:metal ion binding"/>
    <property type="evidence" value="ECO:0007669"/>
    <property type="project" value="UniProtKB-KW"/>
</dbReference>
<proteinExistence type="inferred from homology"/>
<name>A0ABD0Y336_9HEMI</name>
<comment type="cofactor">
    <cofactor evidence="1 14">
        <name>heme</name>
        <dbReference type="ChEBI" id="CHEBI:30413"/>
    </cofactor>
</comment>
<evidence type="ECO:0000256" key="13">
    <source>
        <dbReference type="ARBA" id="ARBA00023136"/>
    </source>
</evidence>
<evidence type="ECO:0000256" key="12">
    <source>
        <dbReference type="ARBA" id="ARBA00023033"/>
    </source>
</evidence>
<gene>
    <name evidence="16" type="ORF">AAG570_004177</name>
</gene>
<comment type="similarity">
    <text evidence="5 15">Belongs to the cytochrome P450 family.</text>
</comment>
<evidence type="ECO:0000256" key="2">
    <source>
        <dbReference type="ARBA" id="ARBA00003690"/>
    </source>
</evidence>
<dbReference type="GO" id="GO:0005789">
    <property type="term" value="C:endoplasmic reticulum membrane"/>
    <property type="evidence" value="ECO:0007669"/>
    <property type="project" value="UniProtKB-SubCell"/>
</dbReference>
<keyword evidence="10 15" id="KW-0560">Oxidoreductase</keyword>
<evidence type="ECO:0000256" key="5">
    <source>
        <dbReference type="ARBA" id="ARBA00010617"/>
    </source>
</evidence>
<keyword evidence="13" id="KW-0472">Membrane</keyword>
<feature type="binding site" description="axial binding residue" evidence="14">
    <location>
        <position position="77"/>
    </location>
    <ligand>
        <name>heme</name>
        <dbReference type="ChEBI" id="CHEBI:30413"/>
    </ligand>
    <ligandPart>
        <name>Fe</name>
        <dbReference type="ChEBI" id="CHEBI:18248"/>
    </ligandPart>
</feature>
<dbReference type="SUPFAM" id="SSF48264">
    <property type="entry name" value="Cytochrome P450"/>
    <property type="match status" value="1"/>
</dbReference>
<evidence type="ECO:0000256" key="4">
    <source>
        <dbReference type="ARBA" id="ARBA00004406"/>
    </source>
</evidence>
<dbReference type="AlphaFoldDB" id="A0ABD0Y336"/>
<evidence type="ECO:0000256" key="6">
    <source>
        <dbReference type="ARBA" id="ARBA00022617"/>
    </source>
</evidence>
<dbReference type="InterPro" id="IPR002403">
    <property type="entry name" value="Cyt_P450_E_grp-IV"/>
</dbReference>
<evidence type="ECO:0000256" key="11">
    <source>
        <dbReference type="ARBA" id="ARBA00023004"/>
    </source>
</evidence>
<comment type="subcellular location">
    <subcellularLocation>
        <location evidence="4">Endoplasmic reticulum membrane</location>
        <topology evidence="4">Peripheral membrane protein</topology>
    </subcellularLocation>
    <subcellularLocation>
        <location evidence="3">Microsome membrane</location>
        <topology evidence="3">Peripheral membrane protein</topology>
    </subcellularLocation>
</comment>
<dbReference type="InterPro" id="IPR017972">
    <property type="entry name" value="Cyt_P450_CS"/>
</dbReference>
<evidence type="ECO:0000313" key="16">
    <source>
        <dbReference type="EMBL" id="KAL1117864.1"/>
    </source>
</evidence>
<dbReference type="Gene3D" id="1.10.630.10">
    <property type="entry name" value="Cytochrome P450"/>
    <property type="match status" value="1"/>
</dbReference>
<dbReference type="Proteomes" id="UP001558652">
    <property type="component" value="Unassembled WGS sequence"/>
</dbReference>
<comment type="function">
    <text evidence="2">May be involved in the metabolism of insect hormones and in the breakdown of synthetic insecticides.</text>
</comment>
<keyword evidence="17" id="KW-1185">Reference proteome</keyword>
<organism evidence="16 17">
    <name type="scientific">Ranatra chinensis</name>
    <dbReference type="NCBI Taxonomy" id="642074"/>
    <lineage>
        <taxon>Eukaryota</taxon>
        <taxon>Metazoa</taxon>
        <taxon>Ecdysozoa</taxon>
        <taxon>Arthropoda</taxon>
        <taxon>Hexapoda</taxon>
        <taxon>Insecta</taxon>
        <taxon>Pterygota</taxon>
        <taxon>Neoptera</taxon>
        <taxon>Paraneoptera</taxon>
        <taxon>Hemiptera</taxon>
        <taxon>Heteroptera</taxon>
        <taxon>Panheteroptera</taxon>
        <taxon>Nepomorpha</taxon>
        <taxon>Nepidae</taxon>
        <taxon>Ranatrinae</taxon>
        <taxon>Ranatra</taxon>
    </lineage>
</organism>
<sequence length="111" mass="12948">MPPVPELQRKCVKHYQSTTGLMIEPGVRVIIPVYAIHWDPNHYPEPEKFIPERFSQGNEHRRERYTYLPFGDGPRSCIGELIPYDVLMKNLDCLQSYNIKTQKNADSSFPI</sequence>